<dbReference type="RefSeq" id="XP_058305560.1">
    <property type="nucleotide sequence ID" value="XM_058455572.1"/>
</dbReference>
<feature type="compositionally biased region" description="Polar residues" evidence="2">
    <location>
        <begin position="702"/>
        <end position="715"/>
    </location>
</feature>
<dbReference type="PANTHER" id="PTHR13056">
    <property type="entry name" value="VACUOLAR FUSION PROTEIN CCZ1 HOMOLOG-RELATED"/>
    <property type="match status" value="1"/>
</dbReference>
<feature type="region of interest" description="Disordered" evidence="2">
    <location>
        <begin position="564"/>
        <end position="586"/>
    </location>
</feature>
<feature type="compositionally biased region" description="Basic and acidic residues" evidence="2">
    <location>
        <begin position="488"/>
        <end position="499"/>
    </location>
</feature>
<protein>
    <submittedName>
        <fullName evidence="4">Vacuolar fusion protein CCZ1</fullName>
    </submittedName>
</protein>
<keyword evidence="5" id="KW-1185">Reference proteome</keyword>
<reference evidence="4" key="1">
    <citation type="submission" date="2022-12" db="EMBL/GenBank/DDBJ databases">
        <authorList>
            <person name="Petersen C."/>
        </authorList>
    </citation>
    <scope>NUCLEOTIDE SEQUENCE</scope>
    <source>
        <strain evidence="4">IBT 15544</strain>
    </source>
</reference>
<feature type="region of interest" description="Disordered" evidence="2">
    <location>
        <begin position="478"/>
        <end position="500"/>
    </location>
</feature>
<dbReference type="AlphaFoldDB" id="A0A9W9JFK4"/>
<dbReference type="EMBL" id="JAPQKR010000015">
    <property type="protein sequence ID" value="KAJ5195072.1"/>
    <property type="molecule type" value="Genomic_DNA"/>
</dbReference>
<evidence type="ECO:0000259" key="3">
    <source>
        <dbReference type="Pfam" id="PF19031"/>
    </source>
</evidence>
<comment type="similarity">
    <text evidence="1">Belongs to the CCZ1 family.</text>
</comment>
<dbReference type="InterPro" id="IPR043987">
    <property type="entry name" value="CCZ1/INTU/HSP4_longin_1"/>
</dbReference>
<feature type="region of interest" description="Disordered" evidence="2">
    <location>
        <begin position="317"/>
        <end position="354"/>
    </location>
</feature>
<organism evidence="4 5">
    <name type="scientific">Penicillium cinerascens</name>
    <dbReference type="NCBI Taxonomy" id="70096"/>
    <lineage>
        <taxon>Eukaryota</taxon>
        <taxon>Fungi</taxon>
        <taxon>Dikarya</taxon>
        <taxon>Ascomycota</taxon>
        <taxon>Pezizomycotina</taxon>
        <taxon>Eurotiomycetes</taxon>
        <taxon>Eurotiomycetidae</taxon>
        <taxon>Eurotiales</taxon>
        <taxon>Aspergillaceae</taxon>
        <taxon>Penicillium</taxon>
    </lineage>
</organism>
<evidence type="ECO:0000313" key="4">
    <source>
        <dbReference type="EMBL" id="KAJ5195072.1"/>
    </source>
</evidence>
<dbReference type="Pfam" id="PF19031">
    <property type="entry name" value="Intu_longin_1"/>
    <property type="match status" value="1"/>
</dbReference>
<feature type="region of interest" description="Disordered" evidence="2">
    <location>
        <begin position="419"/>
        <end position="461"/>
    </location>
</feature>
<feature type="compositionally biased region" description="Basic residues" evidence="2">
    <location>
        <begin position="323"/>
        <end position="332"/>
    </location>
</feature>
<name>A0A9W9JFK4_9EURO</name>
<comment type="caution">
    <text evidence="4">The sequence shown here is derived from an EMBL/GenBank/DDBJ whole genome shotgun (WGS) entry which is preliminary data.</text>
</comment>
<gene>
    <name evidence="4" type="ORF">N7498_008510</name>
</gene>
<dbReference type="InterPro" id="IPR013176">
    <property type="entry name" value="Ccz1"/>
</dbReference>
<sequence length="792" mass="87019">MPENDLDSVIPAQLSFLAIYNPTLGPTDETLEDQIVFHTSRAENQRAETSTAEDDDVKISENSKNERLRQIGLAQGMVSFASNFSDKPLEYVETDKARVVLLELEKDWWVVASIDLTRLPADPSQSSSVDGAVLGERNGAPQLLIQQLRRAHSIFLLLHDFSLSNLYTRVGRSSFCLFLERFWEKFAWNWELLLTGNPVVEIYNGIKLAAGGELGIGVGEEEWGSGEREVLEDFVARTDGLVDLVVARFGDPSSQASDSPPVPKNGEIQWLGSDTDPRPADGIIFSGTGAVSRPSLTHVSHWMEWIFRYGDTAYGIGRDPNSLHRRRPRRQRRQELSGAKPSTPEPGHTPGIPRPLVMAELQSIPRTHENTPERRNGTPLPEGDQKTDKSAFPTDTVMKYLTLGYGSAWSFSAKSASASASASPVGSPGAVNEPTADAAGQNEPSTARSPPLDEPRLSDQRNVSKNITLGRFVLGPRDDLGTLDDLEERSPEPEVDAGRSKSRIIHRSLHVRLTDAEEVTPLQAVIYVHQPFVFTFLFDPETPSLSSPSLYTSIHHQLGPLQKPLLASTSPTTAASRISMTETTPDATKHQAVYDLVYDPSNLTIRSSIPNIPGLATPSHPRETSNSPRTPSPSPSRPSTLSWSRVESLAIHHRLLTTYIDTRTRPQELERTSKTSRGWWIVWVRFNNTSTFAPPHSLDGDQLSSTAPSPQLDTTPPSPAQEAFIVRKASDHVSPASHARVSSGTRFFRDLGGASSKLASSRAHDTTPSKLVEGLGMDARRYIEGLLSLNRS</sequence>
<feature type="compositionally biased region" description="Polar residues" evidence="2">
    <location>
        <begin position="567"/>
        <end position="586"/>
    </location>
</feature>
<dbReference type="GO" id="GO:0016192">
    <property type="term" value="P:vesicle-mediated transport"/>
    <property type="evidence" value="ECO:0007669"/>
    <property type="project" value="InterPro"/>
</dbReference>
<feature type="region of interest" description="Disordered" evidence="2">
    <location>
        <begin position="609"/>
        <end position="641"/>
    </location>
</feature>
<dbReference type="GO" id="GO:0035658">
    <property type="term" value="C:Mon1-Ccz1 complex"/>
    <property type="evidence" value="ECO:0007669"/>
    <property type="project" value="InterPro"/>
</dbReference>
<feature type="compositionally biased region" description="Basic and acidic residues" evidence="2">
    <location>
        <begin position="366"/>
        <end position="376"/>
    </location>
</feature>
<proteinExistence type="inferred from homology"/>
<evidence type="ECO:0000313" key="5">
    <source>
        <dbReference type="Proteomes" id="UP001150904"/>
    </source>
</evidence>
<feature type="region of interest" description="Disordered" evidence="2">
    <location>
        <begin position="366"/>
        <end position="391"/>
    </location>
</feature>
<evidence type="ECO:0000256" key="2">
    <source>
        <dbReference type="SAM" id="MobiDB-lite"/>
    </source>
</evidence>
<reference evidence="4" key="2">
    <citation type="journal article" date="2023" name="IMA Fungus">
        <title>Comparative genomic study of the Penicillium genus elucidates a diverse pangenome and 15 lateral gene transfer events.</title>
        <authorList>
            <person name="Petersen C."/>
            <person name="Sorensen T."/>
            <person name="Nielsen M.R."/>
            <person name="Sondergaard T.E."/>
            <person name="Sorensen J.L."/>
            <person name="Fitzpatrick D.A."/>
            <person name="Frisvad J.C."/>
            <person name="Nielsen K.L."/>
        </authorList>
    </citation>
    <scope>NUCLEOTIDE SEQUENCE</scope>
    <source>
        <strain evidence="4">IBT 15544</strain>
    </source>
</reference>
<dbReference type="PANTHER" id="PTHR13056:SF0">
    <property type="entry name" value="VACUOLAR FUSION PROTEIN CCZ1 HOMOLOG-RELATED"/>
    <property type="match status" value="1"/>
</dbReference>
<dbReference type="OrthoDB" id="240546at2759"/>
<feature type="domain" description="CCZ1/INTU/HSP4 first Longin" evidence="3">
    <location>
        <begin position="15"/>
        <end position="117"/>
    </location>
</feature>
<evidence type="ECO:0000256" key="1">
    <source>
        <dbReference type="ARBA" id="ARBA00005352"/>
    </source>
</evidence>
<dbReference type="GeneID" id="83182873"/>
<accession>A0A9W9JFK4</accession>
<feature type="region of interest" description="Disordered" evidence="2">
    <location>
        <begin position="695"/>
        <end position="718"/>
    </location>
</feature>
<dbReference type="Proteomes" id="UP001150904">
    <property type="component" value="Unassembled WGS sequence"/>
</dbReference>